<evidence type="ECO:0000256" key="3">
    <source>
        <dbReference type="ARBA" id="ARBA00022692"/>
    </source>
</evidence>
<keyword evidence="9" id="KW-1185">Reference proteome</keyword>
<protein>
    <submittedName>
        <fullName evidence="8">Electron transport complex protein rnfE</fullName>
    </submittedName>
</protein>
<dbReference type="AlphaFoldDB" id="A0A1W1HC71"/>
<accession>A0A1W1HC71</accession>
<evidence type="ECO:0000256" key="2">
    <source>
        <dbReference type="ARBA" id="ARBA00022448"/>
    </source>
</evidence>
<sequence>MADQPTAMERFVQGILPENPVYRQLLGLCPTLAVTNGMKPAITMACSVAFVLFCANIVTSLIRDLLKPHLRIVVFTLTIATFVTIADRFLAAYVYQMSKLLGPYIPLIIVNCLIICRCEVCASKQSAFVAGADAIGQSIGFGLALASIAAVRELLGTGGLFGVHLLPAAWPDWVIMVLPPGAFITLGLLLGAVNWYSSRKTKNA</sequence>
<evidence type="ECO:0000256" key="7">
    <source>
        <dbReference type="SAM" id="Phobius"/>
    </source>
</evidence>
<proteinExistence type="predicted"/>
<keyword evidence="4" id="KW-1278">Translocase</keyword>
<dbReference type="PIRSF" id="PIRSF006102">
    <property type="entry name" value="NQR_DE"/>
    <property type="match status" value="1"/>
</dbReference>
<dbReference type="Pfam" id="PF02508">
    <property type="entry name" value="Rnf-Nqr"/>
    <property type="match status" value="1"/>
</dbReference>
<dbReference type="OrthoDB" id="9782945at2"/>
<feature type="transmembrane region" description="Helical" evidence="7">
    <location>
        <begin position="74"/>
        <end position="95"/>
    </location>
</feature>
<gene>
    <name evidence="8" type="primary">rnfE</name>
    <name evidence="8" type="ORF">MTBBW1_2100019</name>
</gene>
<organism evidence="8 9">
    <name type="scientific">Desulfamplus magnetovallimortis</name>
    <dbReference type="NCBI Taxonomy" id="1246637"/>
    <lineage>
        <taxon>Bacteria</taxon>
        <taxon>Pseudomonadati</taxon>
        <taxon>Thermodesulfobacteriota</taxon>
        <taxon>Desulfobacteria</taxon>
        <taxon>Desulfobacterales</taxon>
        <taxon>Desulfobacteraceae</taxon>
        <taxon>Desulfamplus</taxon>
    </lineage>
</organism>
<reference evidence="8 9" key="1">
    <citation type="submission" date="2017-03" db="EMBL/GenBank/DDBJ databases">
        <authorList>
            <person name="Afonso C.L."/>
            <person name="Miller P.J."/>
            <person name="Scott M.A."/>
            <person name="Spackman E."/>
            <person name="Goraichik I."/>
            <person name="Dimitrov K.M."/>
            <person name="Suarez D.L."/>
            <person name="Swayne D.E."/>
        </authorList>
    </citation>
    <scope>NUCLEOTIDE SEQUENCE [LARGE SCALE GENOMIC DNA]</scope>
    <source>
        <strain evidence="8">PRJEB14757</strain>
    </source>
</reference>
<dbReference type="GO" id="GO:0005886">
    <property type="term" value="C:plasma membrane"/>
    <property type="evidence" value="ECO:0007669"/>
    <property type="project" value="TreeGrafter"/>
</dbReference>
<feature type="transmembrane region" description="Helical" evidence="7">
    <location>
        <begin position="41"/>
        <end position="62"/>
    </location>
</feature>
<dbReference type="InterPro" id="IPR003667">
    <property type="entry name" value="NqrDE/RnfAE"/>
</dbReference>
<dbReference type="Proteomes" id="UP000191931">
    <property type="component" value="Unassembled WGS sequence"/>
</dbReference>
<keyword evidence="2" id="KW-0813">Transport</keyword>
<dbReference type="EMBL" id="FWEV01000125">
    <property type="protein sequence ID" value="SLM30080.1"/>
    <property type="molecule type" value="Genomic_DNA"/>
</dbReference>
<keyword evidence="6 7" id="KW-0472">Membrane</keyword>
<name>A0A1W1HC71_9BACT</name>
<evidence type="ECO:0000256" key="4">
    <source>
        <dbReference type="ARBA" id="ARBA00022967"/>
    </source>
</evidence>
<evidence type="ECO:0000256" key="1">
    <source>
        <dbReference type="ARBA" id="ARBA00004127"/>
    </source>
</evidence>
<feature type="transmembrane region" description="Helical" evidence="7">
    <location>
        <begin position="101"/>
        <end position="120"/>
    </location>
</feature>
<evidence type="ECO:0000256" key="6">
    <source>
        <dbReference type="ARBA" id="ARBA00023136"/>
    </source>
</evidence>
<dbReference type="STRING" id="1246637.MTBBW1_2100019"/>
<dbReference type="NCBIfam" id="NF009070">
    <property type="entry name" value="PRK12405.1"/>
    <property type="match status" value="1"/>
</dbReference>
<dbReference type="RefSeq" id="WP_080807477.1">
    <property type="nucleotide sequence ID" value="NZ_LT828557.1"/>
</dbReference>
<evidence type="ECO:0000313" key="9">
    <source>
        <dbReference type="Proteomes" id="UP000191931"/>
    </source>
</evidence>
<evidence type="ECO:0000256" key="5">
    <source>
        <dbReference type="ARBA" id="ARBA00022989"/>
    </source>
</evidence>
<keyword evidence="5 7" id="KW-1133">Transmembrane helix</keyword>
<dbReference type="PANTHER" id="PTHR30586:SF0">
    <property type="entry name" value="ION-TRANSLOCATING OXIDOREDUCTASE COMPLEX SUBUNIT E"/>
    <property type="match status" value="1"/>
</dbReference>
<dbReference type="GO" id="GO:0012505">
    <property type="term" value="C:endomembrane system"/>
    <property type="evidence" value="ECO:0007669"/>
    <property type="project" value="UniProtKB-SubCell"/>
</dbReference>
<feature type="transmembrane region" description="Helical" evidence="7">
    <location>
        <begin position="173"/>
        <end position="196"/>
    </location>
</feature>
<evidence type="ECO:0000313" key="8">
    <source>
        <dbReference type="EMBL" id="SLM30080.1"/>
    </source>
</evidence>
<keyword evidence="3 7" id="KW-0812">Transmembrane</keyword>
<comment type="subcellular location">
    <subcellularLocation>
        <location evidence="1">Endomembrane system</location>
        <topology evidence="1">Multi-pass membrane protein</topology>
    </subcellularLocation>
</comment>
<dbReference type="PANTHER" id="PTHR30586">
    <property type="entry name" value="ELECTRON TRANSPORT COMPLEX PROTEIN RNFE"/>
    <property type="match status" value="1"/>
</dbReference>